<dbReference type="InterPro" id="IPR000307">
    <property type="entry name" value="Ribosomal_bS16"/>
</dbReference>
<dbReference type="AlphaFoldDB" id="A0A2M7IMR2"/>
<reference evidence="6" key="1">
    <citation type="submission" date="2017-09" db="EMBL/GenBank/DDBJ databases">
        <title>Depth-based differentiation of microbial function through sediment-hosted aquifers and enrichment of novel symbionts in the deep terrestrial subsurface.</title>
        <authorList>
            <person name="Probst A.J."/>
            <person name="Ladd B."/>
            <person name="Jarett J.K."/>
            <person name="Geller-Mcgrath D.E."/>
            <person name="Sieber C.M.K."/>
            <person name="Emerson J.B."/>
            <person name="Anantharaman K."/>
            <person name="Thomas B.C."/>
            <person name="Malmstrom R."/>
            <person name="Stieglmeier M."/>
            <person name="Klingl A."/>
            <person name="Woyke T."/>
            <person name="Ryan C.M."/>
            <person name="Banfield J.F."/>
        </authorList>
    </citation>
    <scope>NUCLEOTIDE SEQUENCE [LARGE SCALE GENOMIC DNA]</scope>
</reference>
<dbReference type="SUPFAM" id="SSF54565">
    <property type="entry name" value="Ribosomal protein S16"/>
    <property type="match status" value="1"/>
</dbReference>
<name>A0A2M7IMR2_9BACT</name>
<proteinExistence type="inferred from homology"/>
<keyword evidence="1 3" id="KW-0689">Ribosomal protein</keyword>
<accession>A0A2M7IMR2</accession>
<dbReference type="NCBIfam" id="TIGR00002">
    <property type="entry name" value="S16"/>
    <property type="match status" value="1"/>
</dbReference>
<dbReference type="EMBL" id="PFHR01000211">
    <property type="protein sequence ID" value="PIW96623.1"/>
    <property type="molecule type" value="Genomic_DNA"/>
</dbReference>
<dbReference type="Gene3D" id="3.30.1320.10">
    <property type="match status" value="1"/>
</dbReference>
<comment type="caution">
    <text evidence="5">The sequence shown here is derived from an EMBL/GenBank/DDBJ whole genome shotgun (WGS) entry which is preliminary data.</text>
</comment>
<feature type="region of interest" description="Disordered" evidence="4">
    <location>
        <begin position="116"/>
        <end position="147"/>
    </location>
</feature>
<organism evidence="5 6">
    <name type="scientific">Candidatus Kaiserbacteria bacterium CG_4_8_14_3_um_filter_38_9</name>
    <dbReference type="NCBI Taxonomy" id="1974599"/>
    <lineage>
        <taxon>Bacteria</taxon>
        <taxon>Candidatus Kaiseribacteriota</taxon>
    </lineage>
</organism>
<dbReference type="PANTHER" id="PTHR12919">
    <property type="entry name" value="30S RIBOSOMAL PROTEIN S16"/>
    <property type="match status" value="1"/>
</dbReference>
<dbReference type="GO" id="GO:0006412">
    <property type="term" value="P:translation"/>
    <property type="evidence" value="ECO:0007669"/>
    <property type="project" value="UniProtKB-UniRule"/>
</dbReference>
<dbReference type="HAMAP" id="MF_00385">
    <property type="entry name" value="Ribosomal_bS16"/>
    <property type="match status" value="1"/>
</dbReference>
<feature type="compositionally biased region" description="Low complexity" evidence="4">
    <location>
        <begin position="121"/>
        <end position="136"/>
    </location>
</feature>
<dbReference type="PANTHER" id="PTHR12919:SF20">
    <property type="entry name" value="SMALL RIBOSOMAL SUBUNIT PROTEIN BS16M"/>
    <property type="match status" value="1"/>
</dbReference>
<evidence type="ECO:0000256" key="2">
    <source>
        <dbReference type="ARBA" id="ARBA00023274"/>
    </source>
</evidence>
<comment type="similarity">
    <text evidence="3">Belongs to the bacterial ribosomal protein bS16 family.</text>
</comment>
<feature type="compositionally biased region" description="Basic and acidic residues" evidence="4">
    <location>
        <begin position="137"/>
        <end position="147"/>
    </location>
</feature>
<evidence type="ECO:0000256" key="1">
    <source>
        <dbReference type="ARBA" id="ARBA00022980"/>
    </source>
</evidence>
<evidence type="ECO:0000313" key="6">
    <source>
        <dbReference type="Proteomes" id="UP000230837"/>
    </source>
</evidence>
<dbReference type="InterPro" id="IPR023803">
    <property type="entry name" value="Ribosomal_bS16_dom_sf"/>
</dbReference>
<dbReference type="GO" id="GO:0003735">
    <property type="term" value="F:structural constituent of ribosome"/>
    <property type="evidence" value="ECO:0007669"/>
    <property type="project" value="InterPro"/>
</dbReference>
<dbReference type="Proteomes" id="UP000230837">
    <property type="component" value="Unassembled WGS sequence"/>
</dbReference>
<evidence type="ECO:0000313" key="5">
    <source>
        <dbReference type="EMBL" id="PIW96623.1"/>
    </source>
</evidence>
<keyword evidence="2 3" id="KW-0687">Ribonucleoprotein</keyword>
<dbReference type="GO" id="GO:0005737">
    <property type="term" value="C:cytoplasm"/>
    <property type="evidence" value="ECO:0007669"/>
    <property type="project" value="UniProtKB-ARBA"/>
</dbReference>
<evidence type="ECO:0000256" key="4">
    <source>
        <dbReference type="SAM" id="MobiDB-lite"/>
    </source>
</evidence>
<sequence length="147" mass="16136">MLMMRLQRVGRKNDPSFRVVVVDKRSSTKSNNAIDLLGSYNPKLGQISINADKAKDWLSKGVQPSDTVFNMLVSEKVIEGKKRNALSKKSPIIEEAKLKAEAEAKAATEARVKAEKEAELAEVTPAMTEESATETIAETKTETEKTA</sequence>
<dbReference type="Pfam" id="PF00886">
    <property type="entry name" value="Ribosomal_S16"/>
    <property type="match status" value="1"/>
</dbReference>
<dbReference type="GO" id="GO:0015935">
    <property type="term" value="C:small ribosomal subunit"/>
    <property type="evidence" value="ECO:0007669"/>
    <property type="project" value="TreeGrafter"/>
</dbReference>
<evidence type="ECO:0000256" key="3">
    <source>
        <dbReference type="HAMAP-Rule" id="MF_00385"/>
    </source>
</evidence>
<gene>
    <name evidence="3 5" type="primary">rpsP</name>
    <name evidence="5" type="ORF">COZ82_03995</name>
</gene>
<protein>
    <recommendedName>
        <fullName evidence="3">Small ribosomal subunit protein bS16</fullName>
    </recommendedName>
</protein>